<dbReference type="EMBL" id="OV170233">
    <property type="protein sequence ID" value="CAH0718710.1"/>
    <property type="molecule type" value="Genomic_DNA"/>
</dbReference>
<accession>A0A8J9Y9X9</accession>
<sequence length="100" mass="10902">MKLFQTAVFNLRPKAKYEYCVYKAFVGSKIAKKCEGEPGGRRRCAGAGGVSRGMRRRPLLLLLALLLAHGLLAASGGVLWVQYILKVILIVVSVLICPNT</sequence>
<keyword evidence="1" id="KW-0812">Transmembrane</keyword>
<gene>
    <name evidence="2" type="ORF">BINO364_LOCUS5147</name>
</gene>
<keyword evidence="1" id="KW-1133">Transmembrane helix</keyword>
<feature type="transmembrane region" description="Helical" evidence="1">
    <location>
        <begin position="58"/>
        <end position="74"/>
    </location>
</feature>
<keyword evidence="3" id="KW-1185">Reference proteome</keyword>
<protein>
    <submittedName>
        <fullName evidence="2">Uncharacterized protein</fullName>
    </submittedName>
</protein>
<evidence type="ECO:0000256" key="1">
    <source>
        <dbReference type="SAM" id="Phobius"/>
    </source>
</evidence>
<proteinExistence type="predicted"/>
<dbReference type="AlphaFoldDB" id="A0A8J9Y9X9"/>
<reference evidence="2" key="1">
    <citation type="submission" date="2021-12" db="EMBL/GenBank/DDBJ databases">
        <authorList>
            <person name="Martin H S."/>
        </authorList>
    </citation>
    <scope>NUCLEOTIDE SEQUENCE</scope>
</reference>
<feature type="non-terminal residue" evidence="2">
    <location>
        <position position="100"/>
    </location>
</feature>
<organism evidence="2 3">
    <name type="scientific">Brenthis ino</name>
    <name type="common">lesser marbled fritillary</name>
    <dbReference type="NCBI Taxonomy" id="405034"/>
    <lineage>
        <taxon>Eukaryota</taxon>
        <taxon>Metazoa</taxon>
        <taxon>Ecdysozoa</taxon>
        <taxon>Arthropoda</taxon>
        <taxon>Hexapoda</taxon>
        <taxon>Insecta</taxon>
        <taxon>Pterygota</taxon>
        <taxon>Neoptera</taxon>
        <taxon>Endopterygota</taxon>
        <taxon>Lepidoptera</taxon>
        <taxon>Glossata</taxon>
        <taxon>Ditrysia</taxon>
        <taxon>Papilionoidea</taxon>
        <taxon>Nymphalidae</taxon>
        <taxon>Heliconiinae</taxon>
        <taxon>Argynnini</taxon>
        <taxon>Brenthis</taxon>
    </lineage>
</organism>
<dbReference type="Proteomes" id="UP000838878">
    <property type="component" value="Chromosome 13"/>
</dbReference>
<evidence type="ECO:0000313" key="2">
    <source>
        <dbReference type="EMBL" id="CAH0718710.1"/>
    </source>
</evidence>
<evidence type="ECO:0000313" key="3">
    <source>
        <dbReference type="Proteomes" id="UP000838878"/>
    </source>
</evidence>
<keyword evidence="1" id="KW-0472">Membrane</keyword>
<name>A0A8J9Y9X9_9NEOP</name>